<reference evidence="1 2" key="1">
    <citation type="submission" date="2019-05" db="EMBL/GenBank/DDBJ databases">
        <title>Another draft genome of Portunus trituberculatus and its Hox gene families provides insights of decapod evolution.</title>
        <authorList>
            <person name="Jeong J.-H."/>
            <person name="Song I."/>
            <person name="Kim S."/>
            <person name="Choi T."/>
            <person name="Kim D."/>
            <person name="Ryu S."/>
            <person name="Kim W."/>
        </authorList>
    </citation>
    <scope>NUCLEOTIDE SEQUENCE [LARGE SCALE GENOMIC DNA]</scope>
    <source>
        <tissue evidence="1">Muscle</tissue>
    </source>
</reference>
<accession>A0A5B7CY48</accession>
<comment type="caution">
    <text evidence="1">The sequence shown here is derived from an EMBL/GenBank/DDBJ whole genome shotgun (WGS) entry which is preliminary data.</text>
</comment>
<dbReference type="Proteomes" id="UP000324222">
    <property type="component" value="Unassembled WGS sequence"/>
</dbReference>
<evidence type="ECO:0000313" key="1">
    <source>
        <dbReference type="EMBL" id="MPC13286.1"/>
    </source>
</evidence>
<protein>
    <submittedName>
        <fullName evidence="1">Uncharacterized protein</fullName>
    </submittedName>
</protein>
<dbReference type="AlphaFoldDB" id="A0A5B7CY48"/>
<sequence>MTDIYTRTTSHTKREGSQGKASTYIYIHISASGPQGEKGLTLKPHYKGQLCNKLVILKVVSDSTMIIIPSPHGLIH</sequence>
<dbReference type="EMBL" id="VSRR010000271">
    <property type="protein sequence ID" value="MPC13286.1"/>
    <property type="molecule type" value="Genomic_DNA"/>
</dbReference>
<proteinExistence type="predicted"/>
<keyword evidence="2" id="KW-1185">Reference proteome</keyword>
<gene>
    <name evidence="1" type="ORF">E2C01_006014</name>
</gene>
<evidence type="ECO:0000313" key="2">
    <source>
        <dbReference type="Proteomes" id="UP000324222"/>
    </source>
</evidence>
<name>A0A5B7CY48_PORTR</name>
<organism evidence="1 2">
    <name type="scientific">Portunus trituberculatus</name>
    <name type="common">Swimming crab</name>
    <name type="synonym">Neptunus trituberculatus</name>
    <dbReference type="NCBI Taxonomy" id="210409"/>
    <lineage>
        <taxon>Eukaryota</taxon>
        <taxon>Metazoa</taxon>
        <taxon>Ecdysozoa</taxon>
        <taxon>Arthropoda</taxon>
        <taxon>Crustacea</taxon>
        <taxon>Multicrustacea</taxon>
        <taxon>Malacostraca</taxon>
        <taxon>Eumalacostraca</taxon>
        <taxon>Eucarida</taxon>
        <taxon>Decapoda</taxon>
        <taxon>Pleocyemata</taxon>
        <taxon>Brachyura</taxon>
        <taxon>Eubrachyura</taxon>
        <taxon>Portunoidea</taxon>
        <taxon>Portunidae</taxon>
        <taxon>Portuninae</taxon>
        <taxon>Portunus</taxon>
    </lineage>
</organism>